<comment type="caution">
    <text evidence="1">The sequence shown here is derived from an EMBL/GenBank/DDBJ whole genome shotgun (WGS) entry which is preliminary data.</text>
</comment>
<reference evidence="1 2" key="1">
    <citation type="submission" date="2024-05" db="EMBL/GenBank/DDBJ databases">
        <authorList>
            <person name="De Oliveira J.P."/>
            <person name="Noriler S.A."/>
            <person name="De Oliveira A.G."/>
            <person name="Sipoli D.S."/>
        </authorList>
    </citation>
    <scope>NUCLEOTIDE SEQUENCE [LARGE SCALE GENOMIC DNA]</scope>
    <source>
        <strain evidence="1 2">LABIM186</strain>
    </source>
</reference>
<evidence type="ECO:0000313" key="1">
    <source>
        <dbReference type="EMBL" id="MEO3957774.1"/>
    </source>
</evidence>
<organism evidence="1 2">
    <name type="scientific">Chromobacterium piscinae</name>
    <dbReference type="NCBI Taxonomy" id="686831"/>
    <lineage>
        <taxon>Bacteria</taxon>
        <taxon>Pseudomonadati</taxon>
        <taxon>Pseudomonadota</taxon>
        <taxon>Betaproteobacteria</taxon>
        <taxon>Neisseriales</taxon>
        <taxon>Chromobacteriaceae</taxon>
        <taxon>Chromobacterium</taxon>
    </lineage>
</organism>
<proteinExistence type="predicted"/>
<dbReference type="EMBL" id="JBDQQU010000455">
    <property type="protein sequence ID" value="MEO3957774.1"/>
    <property type="molecule type" value="Genomic_DNA"/>
</dbReference>
<keyword evidence="2" id="KW-1185">Reference proteome</keyword>
<dbReference type="Proteomes" id="UP001438292">
    <property type="component" value="Unassembled WGS sequence"/>
</dbReference>
<name>A0ABV0HDV6_9NEIS</name>
<sequence length="40" mass="4347">MEKPTLDYGLNALPGMVFCFDVDVIARGLGAENCAYEHGE</sequence>
<accession>A0ABV0HDV6</accession>
<evidence type="ECO:0000313" key="2">
    <source>
        <dbReference type="Proteomes" id="UP001438292"/>
    </source>
</evidence>
<gene>
    <name evidence="1" type="ORF">ABH309_25350</name>
</gene>
<protein>
    <submittedName>
        <fullName evidence="1">Uncharacterized protein</fullName>
    </submittedName>
</protein>
<dbReference type="RefSeq" id="WP_347781191.1">
    <property type="nucleotide sequence ID" value="NZ_JBDQQU010000455.1"/>
</dbReference>